<feature type="domain" description="Amidase" evidence="1">
    <location>
        <begin position="28"/>
        <end position="331"/>
    </location>
</feature>
<accession>A0A420Y933</accession>
<gene>
    <name evidence="2" type="ORF">DL546_005978</name>
</gene>
<reference evidence="2 3" key="1">
    <citation type="submission" date="2018-08" db="EMBL/GenBank/DDBJ databases">
        <title>Draft genome of the lignicolous fungus Coniochaeta pulveracea.</title>
        <authorList>
            <person name="Borstlap C.J."/>
            <person name="De Witt R.N."/>
            <person name="Botha A."/>
            <person name="Volschenk H."/>
        </authorList>
    </citation>
    <scope>NUCLEOTIDE SEQUENCE [LARGE SCALE GENOMIC DNA]</scope>
    <source>
        <strain evidence="2 3">CAB683</strain>
    </source>
</reference>
<dbReference type="STRING" id="177199.A0A420Y933"/>
<keyword evidence="3" id="KW-1185">Reference proteome</keyword>
<protein>
    <recommendedName>
        <fullName evidence="1">Amidase domain-containing protein</fullName>
    </recommendedName>
</protein>
<name>A0A420Y933_9PEZI</name>
<sequence>MAQNLNIVEASIDELQAALEAGTVTSVDLVARYLRRISAYDCRGLALNSIPILNEAVFEEAAASDDRRAAGSLPVRPLEGLPYTVKDSYKVRGMTVACGSPAFKELIANDDAFTVSAIREAGGVLLGRTNMPPMAYGGMNRGIYGRAESPYNPEYLAAAFWSGSSNGSAVSTAASFAAFGMGEETVSSGRSPASNNALVAYTPSRGWISIRGNWPLYPTCDVIVPHTRTMKDLLRLLEVIAVDDPVAQGDFWRQQPFVELEKPWHKGLVSFSDIEQHTSLAGLRVAVPSMYIGGPTPAGAKSVTVCEEVVELWEQARRDLEALGAEVVVVDDFPVVTVYENEDLLPDGCPRRPEGWHSLERGPVIAHAWDEFLRLNQKPQTPDLASVDEMNIYPDSIRSTSEIKLFDKRNGIHFGKLAGYVHDSPSFYSLEGLGQAVSALEGMRKVLLEEWLASLGCHCVVFPAAGDVAPADADVDDEHAAYAFRNGVFYSHGNRALRHLGVPSVSVPMGVMRHKHMPMNLTFAGKAYDDANLLRYANAYERATRNRVAPPYTPALETDIIAPADLNGLQRASRPELVVETCEAVPDTAAVGSPSFRVTIEGRIAVPRLKGRDGHSSVPEVEVTIDSSTVPADQVTLERQTQGKGDTALFRFRAWGRTLKPIERDERARTWEPVARDKFMVVVMARSSARGRPSGWLKLL</sequence>
<dbReference type="NCBIfam" id="NF005127">
    <property type="entry name" value="PRK06565.1"/>
    <property type="match status" value="1"/>
</dbReference>
<organism evidence="2 3">
    <name type="scientific">Coniochaeta pulveracea</name>
    <dbReference type="NCBI Taxonomy" id="177199"/>
    <lineage>
        <taxon>Eukaryota</taxon>
        <taxon>Fungi</taxon>
        <taxon>Dikarya</taxon>
        <taxon>Ascomycota</taxon>
        <taxon>Pezizomycotina</taxon>
        <taxon>Sordariomycetes</taxon>
        <taxon>Sordariomycetidae</taxon>
        <taxon>Coniochaetales</taxon>
        <taxon>Coniochaetaceae</taxon>
        <taxon>Coniochaeta</taxon>
    </lineage>
</organism>
<dbReference type="Pfam" id="PF01425">
    <property type="entry name" value="Amidase"/>
    <property type="match status" value="1"/>
</dbReference>
<dbReference type="OrthoDB" id="566138at2759"/>
<dbReference type="EMBL" id="QVQW01000031">
    <property type="protein sequence ID" value="RKU44408.1"/>
    <property type="molecule type" value="Genomic_DNA"/>
</dbReference>
<dbReference type="PANTHER" id="PTHR42678:SF11">
    <property type="entry name" value="AMIDASE FAMILY PROTEIN"/>
    <property type="match status" value="1"/>
</dbReference>
<comment type="caution">
    <text evidence="2">The sequence shown here is derived from an EMBL/GenBank/DDBJ whole genome shotgun (WGS) entry which is preliminary data.</text>
</comment>
<dbReference type="PANTHER" id="PTHR42678">
    <property type="entry name" value="AMIDASE"/>
    <property type="match status" value="1"/>
</dbReference>
<proteinExistence type="predicted"/>
<dbReference type="InterPro" id="IPR036928">
    <property type="entry name" value="AS_sf"/>
</dbReference>
<dbReference type="Proteomes" id="UP000275385">
    <property type="component" value="Unassembled WGS sequence"/>
</dbReference>
<dbReference type="Gene3D" id="3.90.1300.10">
    <property type="entry name" value="Amidase signature (AS) domain"/>
    <property type="match status" value="1"/>
</dbReference>
<dbReference type="SUPFAM" id="SSF75304">
    <property type="entry name" value="Amidase signature (AS) enzymes"/>
    <property type="match status" value="1"/>
</dbReference>
<evidence type="ECO:0000259" key="1">
    <source>
        <dbReference type="Pfam" id="PF01425"/>
    </source>
</evidence>
<dbReference type="AlphaFoldDB" id="A0A420Y933"/>
<evidence type="ECO:0000313" key="3">
    <source>
        <dbReference type="Proteomes" id="UP000275385"/>
    </source>
</evidence>
<evidence type="ECO:0000313" key="2">
    <source>
        <dbReference type="EMBL" id="RKU44408.1"/>
    </source>
</evidence>
<dbReference type="InterPro" id="IPR023631">
    <property type="entry name" value="Amidase_dom"/>
</dbReference>